<feature type="compositionally biased region" description="Low complexity" evidence="2">
    <location>
        <begin position="356"/>
        <end position="381"/>
    </location>
</feature>
<keyword evidence="1" id="KW-0343">GTPase activation</keyword>
<feature type="compositionally biased region" description="Polar residues" evidence="2">
    <location>
        <begin position="406"/>
        <end position="427"/>
    </location>
</feature>
<feature type="region of interest" description="Disordered" evidence="2">
    <location>
        <begin position="705"/>
        <end position="775"/>
    </location>
</feature>
<evidence type="ECO:0000313" key="4">
    <source>
        <dbReference type="Proteomes" id="UP000221080"/>
    </source>
</evidence>
<feature type="compositionally biased region" description="Polar residues" evidence="2">
    <location>
        <begin position="619"/>
        <end position="629"/>
    </location>
</feature>
<sequence>MADPLRRTLLAKLRGKKAKKGSVPVDWSNEEGKEKILRARDAHSQRAAAAIAELDYVPSAMRGKQGCVYGGLERTGARWADENEPRVHVHAGQGGDQSCGYGGQDARTLSVVSGQTHELFLANQVGRQPVAVPRRHTEGDSIGFGNCSEVPFMPATDTVNNAHRREPAFKPNTTKEQHVEVERCLNVGRPEPDGTKMDCSDPPSLFQYLHSEHDLIRTIESSLELCEDFSMPSLQSPTFFPTELEIVDADLAPRLVCAREGMNRHNSIDSEDDDYYDNEILPFYESDSRSKELNNSEGPSGTSLHPLQSESERIVDSSTQETDRLRSQLKEAYYLLINAMDGIAFDGQVQRNGYVEQSSSSSQSRESLSVSSASSARLSRSSGEHGHHWTLPSPGESSAADHGRSSLRSKSLQNLLLAQRRPNLQRSMSDDGVRYPVQENQGEPCSENRSLAENVPVDTPPLANGGNLDLETAATEPMVSEHAEEVDNITHQHPCDRVPPRTTEPFRSKQMNLTRHVGTSAGKPPGVTVNKMQEWMHRGRLLSSEMRQRIAGSCSHGVAQERHGNEFQAWAKTFSQANTVEKTGTVNPSSGHHPVLVMDPRDSCTRPVPLNSITVSKKRNWLNQSSTRPSPLFDEDDHTHPPQVLNHTQPQTCTRPHNHAPHVPVSDPAEENDADDEGEIWYNPIPEEEEVELQRGEYGARVLRQMSDEEGGRASTTSRDSGNSNASHSSDQKHVYRQMCRSQEEKPTIRPTTTATESPEQSVPGFSPPSSPNPVKKSCSINWSFPERIKSPRTVRKLSIKMKKLPELSRKLSAKGNPTNGQTETRNQLLRANVPADLGSGGVSTASTSGNVIWRYHLDSSVCTQQQKKSSGLGAPKSAIKGGYLSDGDSPELVAKSAKHGSGSQSHQKMQEKDSNSGVSKLSDASSFRPYSFPEQAKCTSSPPVSGLLSVHLCGAEGLKTPRSDESRHVYCAIQVDEAKRARTALLPCRADFLAMDHTFQLELEDAQRLRLVLFGCEATTAPRRQRVCCHGAVALAPLFRTPNAGRAHRLAVRLEPRGVIYVKLGLTERRQSLTEGNEVEKEREREVFGVGAARVVEREASGLTVPLIIEKCIGEIERRGCQVVGLYRLCGSAAVKKELREAFERDSHAVDLSESNYPDVNVITGVLKDYLRELPHPLISKPLYEAVLDAMSKRPLMIGNGGCENDPADSERAVGLLETLPEVEKMTLRKLLDHLKRVASHHEVNKMTCQNLAVCFGPVLLSQRQDASGLANRVFMDSEELASALHFKKHIEVLHYLLQLWPVADVQSKPSSPALDPSGPAPVRRRKERPQVLNLSDAELVGVLRPRPGRLDSPSNRYAGDWSGCKETYLHQMCPEEEEEADYADVPSEEEKDERKDKERREEDDEMPESGKDVQIEVEKEQKSDVQEDVIVEEQQEIEDTPLLTTYDRMLVEREEHTYQAFMKIQEISPVLSNRVNLRDLQESIDALIGNLERELNKNKLNVGY</sequence>
<gene>
    <name evidence="5" type="primary">syde2</name>
</gene>
<dbReference type="GO" id="GO:0046578">
    <property type="term" value="P:regulation of Ras protein signal transduction"/>
    <property type="evidence" value="ECO:0007669"/>
    <property type="project" value="TreeGrafter"/>
</dbReference>
<reference evidence="5" key="2">
    <citation type="submission" date="2025-08" db="UniProtKB">
        <authorList>
            <consortium name="RefSeq"/>
        </authorList>
    </citation>
    <scope>IDENTIFICATION</scope>
    <source>
        <tissue evidence="5">Blood</tissue>
    </source>
</reference>
<feature type="compositionally biased region" description="Polar residues" evidence="2">
    <location>
        <begin position="295"/>
        <end position="309"/>
    </location>
</feature>
<dbReference type="PROSITE" id="PS50238">
    <property type="entry name" value="RHOGAP"/>
    <property type="match status" value="1"/>
</dbReference>
<feature type="compositionally biased region" description="Acidic residues" evidence="2">
    <location>
        <begin position="668"/>
        <end position="677"/>
    </location>
</feature>
<dbReference type="RefSeq" id="XP_017342849.1">
    <property type="nucleotide sequence ID" value="XM_017487360.3"/>
</dbReference>
<dbReference type="GO" id="GO:0097060">
    <property type="term" value="C:synaptic membrane"/>
    <property type="evidence" value="ECO:0007669"/>
    <property type="project" value="TreeGrafter"/>
</dbReference>
<feature type="region of interest" description="Disordered" evidence="2">
    <location>
        <begin position="286"/>
        <end position="322"/>
    </location>
</feature>
<dbReference type="InterPro" id="IPR052118">
    <property type="entry name" value="Rho-GAP_regulator"/>
</dbReference>
<protein>
    <submittedName>
        <fullName evidence="5">Rho GTPase-activating protein SYDE2 isoform X1</fullName>
    </submittedName>
</protein>
<feature type="compositionally biased region" description="Polar residues" evidence="2">
    <location>
        <begin position="438"/>
        <end position="451"/>
    </location>
</feature>
<evidence type="ECO:0000259" key="3">
    <source>
        <dbReference type="PROSITE" id="PS50238"/>
    </source>
</evidence>
<reference evidence="4" key="1">
    <citation type="journal article" date="2016" name="Nat. Commun.">
        <title>The channel catfish genome sequence provides insights into the evolution of scale formation in teleosts.</title>
        <authorList>
            <person name="Liu Z."/>
            <person name="Liu S."/>
            <person name="Yao J."/>
            <person name="Bao L."/>
            <person name="Zhang J."/>
            <person name="Li Y."/>
            <person name="Jiang C."/>
            <person name="Sun L."/>
            <person name="Wang R."/>
            <person name="Zhang Y."/>
            <person name="Zhou T."/>
            <person name="Zeng Q."/>
            <person name="Fu Q."/>
            <person name="Gao S."/>
            <person name="Li N."/>
            <person name="Koren S."/>
            <person name="Jiang Y."/>
            <person name="Zimin A."/>
            <person name="Xu P."/>
            <person name="Phillippy A.M."/>
            <person name="Geng X."/>
            <person name="Song L."/>
            <person name="Sun F."/>
            <person name="Li C."/>
            <person name="Wang X."/>
            <person name="Chen A."/>
            <person name="Jin Y."/>
            <person name="Yuan Z."/>
            <person name="Yang Y."/>
            <person name="Tan S."/>
            <person name="Peatman E."/>
            <person name="Lu J."/>
            <person name="Qin Z."/>
            <person name="Dunham R."/>
            <person name="Li Z."/>
            <person name="Sonstegard T."/>
            <person name="Feng J."/>
            <person name="Danzmann R.G."/>
            <person name="Schroeder S."/>
            <person name="Scheffler B."/>
            <person name="Duke M.V."/>
            <person name="Ballard L."/>
            <person name="Kucuktas H."/>
            <person name="Kaltenboeck L."/>
            <person name="Liu H."/>
            <person name="Armbruster J."/>
            <person name="Xie Y."/>
            <person name="Kirby M.L."/>
            <person name="Tian Y."/>
            <person name="Flanagan M.E."/>
            <person name="Mu W."/>
            <person name="Waldbieser G.C."/>
        </authorList>
    </citation>
    <scope>NUCLEOTIDE SEQUENCE [LARGE SCALE GENOMIC DNA]</scope>
    <source>
        <strain evidence="4">SDA103</strain>
    </source>
</reference>
<dbReference type="GeneID" id="108276058"/>
<feature type="region of interest" description="Disordered" evidence="2">
    <location>
        <begin position="356"/>
        <end position="466"/>
    </location>
</feature>
<feature type="region of interest" description="Disordered" evidence="2">
    <location>
        <begin position="806"/>
        <end position="828"/>
    </location>
</feature>
<feature type="region of interest" description="Disordered" evidence="2">
    <location>
        <begin position="882"/>
        <end position="923"/>
    </location>
</feature>
<dbReference type="InterPro" id="IPR057459">
    <property type="entry name" value="SYDE1/2_C2"/>
</dbReference>
<dbReference type="SMART" id="SM00324">
    <property type="entry name" value="RhoGAP"/>
    <property type="match status" value="1"/>
</dbReference>
<feature type="compositionally biased region" description="Polar residues" evidence="2">
    <location>
        <begin position="816"/>
        <end position="828"/>
    </location>
</feature>
<dbReference type="STRING" id="7998.ENSIPUP00000003559"/>
<name>A0A2D0SJH3_ICTPU</name>
<dbReference type="Gene3D" id="1.10.555.10">
    <property type="entry name" value="Rho GTPase activation protein"/>
    <property type="match status" value="1"/>
</dbReference>
<feature type="compositionally biased region" description="Acidic residues" evidence="2">
    <location>
        <begin position="1378"/>
        <end position="1393"/>
    </location>
</feature>
<dbReference type="InterPro" id="IPR008936">
    <property type="entry name" value="Rho_GTPase_activation_prot"/>
</dbReference>
<keyword evidence="4" id="KW-1185">Reference proteome</keyword>
<feature type="compositionally biased region" description="Polar residues" evidence="2">
    <location>
        <begin position="750"/>
        <end position="761"/>
    </location>
</feature>
<dbReference type="Pfam" id="PF25336">
    <property type="entry name" value="C2_SYDE"/>
    <property type="match status" value="1"/>
</dbReference>
<dbReference type="PANTHER" id="PTHR46150:SF1">
    <property type="entry name" value="RHO GTPASE-ACTIVATING PROTEIN SYDE2"/>
    <property type="match status" value="1"/>
</dbReference>
<feature type="region of interest" description="Disordered" evidence="2">
    <location>
        <begin position="1378"/>
        <end position="1415"/>
    </location>
</feature>
<dbReference type="GO" id="GO:0016477">
    <property type="term" value="P:cell migration"/>
    <property type="evidence" value="ECO:0007669"/>
    <property type="project" value="TreeGrafter"/>
</dbReference>
<dbReference type="SUPFAM" id="SSF48350">
    <property type="entry name" value="GTPase activation domain, GAP"/>
    <property type="match status" value="1"/>
</dbReference>
<dbReference type="KEGG" id="ipu:108276058"/>
<feature type="compositionally biased region" description="Polar residues" evidence="2">
    <location>
        <begin position="645"/>
        <end position="655"/>
    </location>
</feature>
<evidence type="ECO:0000313" key="5">
    <source>
        <dbReference type="RefSeq" id="XP_017342849.1"/>
    </source>
</evidence>
<feature type="region of interest" description="Disordered" evidence="2">
    <location>
        <begin position="619"/>
        <end position="677"/>
    </location>
</feature>
<feature type="domain" description="Rho-GAP" evidence="3">
    <location>
        <begin position="1091"/>
        <end position="1306"/>
    </location>
</feature>
<dbReference type="GO" id="GO:0007165">
    <property type="term" value="P:signal transduction"/>
    <property type="evidence" value="ECO:0007669"/>
    <property type="project" value="InterPro"/>
</dbReference>
<proteinExistence type="predicted"/>
<dbReference type="PANTHER" id="PTHR46150">
    <property type="entry name" value="RHO GTPASE-ACTIVATING PROTEIN 100F"/>
    <property type="match status" value="1"/>
</dbReference>
<feature type="compositionally biased region" description="Polar residues" evidence="2">
    <location>
        <begin position="714"/>
        <end position="729"/>
    </location>
</feature>
<dbReference type="Proteomes" id="UP000221080">
    <property type="component" value="Chromosome 15"/>
</dbReference>
<evidence type="ECO:0000256" key="1">
    <source>
        <dbReference type="ARBA" id="ARBA00022468"/>
    </source>
</evidence>
<dbReference type="CTD" id="84144"/>
<accession>A0A2D0SJH3</accession>
<dbReference type="OrthoDB" id="120383at2759"/>
<feature type="region of interest" description="Disordered" evidence="2">
    <location>
        <begin position="584"/>
        <end position="603"/>
    </location>
</feature>
<dbReference type="GO" id="GO:0005096">
    <property type="term" value="F:GTPase activator activity"/>
    <property type="evidence" value="ECO:0007669"/>
    <property type="project" value="UniProtKB-KW"/>
</dbReference>
<dbReference type="OMA" id="QPAFIEN"/>
<feature type="region of interest" description="Disordered" evidence="2">
    <location>
        <begin position="1309"/>
        <end position="1333"/>
    </location>
</feature>
<evidence type="ECO:0000256" key="2">
    <source>
        <dbReference type="SAM" id="MobiDB-lite"/>
    </source>
</evidence>
<dbReference type="Pfam" id="PF00620">
    <property type="entry name" value="RhoGAP"/>
    <property type="match status" value="1"/>
</dbReference>
<feature type="compositionally biased region" description="Basic and acidic residues" evidence="2">
    <location>
        <begin position="310"/>
        <end position="322"/>
    </location>
</feature>
<dbReference type="FunFam" id="1.10.555.10:FF:000031">
    <property type="entry name" value="rho GTPase-activating protein 100F isoform X6"/>
    <property type="match status" value="1"/>
</dbReference>
<dbReference type="InterPro" id="IPR000198">
    <property type="entry name" value="RhoGAP_dom"/>
</dbReference>
<organism evidence="4 5">
    <name type="scientific">Ictalurus punctatus</name>
    <name type="common">Channel catfish</name>
    <name type="synonym">Silurus punctatus</name>
    <dbReference type="NCBI Taxonomy" id="7998"/>
    <lineage>
        <taxon>Eukaryota</taxon>
        <taxon>Metazoa</taxon>
        <taxon>Chordata</taxon>
        <taxon>Craniata</taxon>
        <taxon>Vertebrata</taxon>
        <taxon>Euteleostomi</taxon>
        <taxon>Actinopterygii</taxon>
        <taxon>Neopterygii</taxon>
        <taxon>Teleostei</taxon>
        <taxon>Ostariophysi</taxon>
        <taxon>Siluriformes</taxon>
        <taxon>Ictaluridae</taxon>
        <taxon>Ictalurus</taxon>
    </lineage>
</organism>